<gene>
    <name evidence="2" type="ORF">BKA24_000824</name>
</gene>
<organism evidence="2 3">
    <name type="scientific">Microbacterium marinum</name>
    <dbReference type="NCBI Taxonomy" id="421115"/>
    <lineage>
        <taxon>Bacteria</taxon>
        <taxon>Bacillati</taxon>
        <taxon>Actinomycetota</taxon>
        <taxon>Actinomycetes</taxon>
        <taxon>Micrococcales</taxon>
        <taxon>Microbacteriaceae</taxon>
        <taxon>Microbacterium</taxon>
    </lineage>
</organism>
<keyword evidence="3" id="KW-1185">Reference proteome</keyword>
<evidence type="ECO:0000313" key="3">
    <source>
        <dbReference type="Proteomes" id="UP000573729"/>
    </source>
</evidence>
<dbReference type="AlphaFoldDB" id="A0A7W7BNX8"/>
<protein>
    <recommendedName>
        <fullName evidence="4">Alpha-amylase</fullName>
    </recommendedName>
</protein>
<evidence type="ECO:0000256" key="1">
    <source>
        <dbReference type="SAM" id="SignalP"/>
    </source>
</evidence>
<comment type="caution">
    <text evidence="2">The sequence shown here is derived from an EMBL/GenBank/DDBJ whole genome shotgun (WGS) entry which is preliminary data.</text>
</comment>
<keyword evidence="1" id="KW-0732">Signal</keyword>
<dbReference type="EMBL" id="JACHMD010000001">
    <property type="protein sequence ID" value="MBB4666115.1"/>
    <property type="molecule type" value="Genomic_DNA"/>
</dbReference>
<name>A0A7W7BNX8_9MICO</name>
<proteinExistence type="predicted"/>
<sequence>MRKATFARVVSSVTAAILIGPLLAVASPAAASEEGATITGKISGSVRADGLPFEGMAIAYRQSPSGGWVLESVDVAEADGSYAIRDLPAGKYRVELTDFFHETWGPNGKESGWREWWSDQFLASAATTLTLGATTTVSGVDADLDTLGGKRTLSTISGTQTTGGTVSVAGGAWPSGIRMAYAWTADGEFIEGATSRTLRVTTGLAGKRLGVRVKGEFAPGEFREQRIESDVKVTRSTVPTITAGASVGRKVSAKPGTWTSGTSFAYQWLSDGRAIARATAATYTPAASVRGKKLSVRVTGTKPGFAAVTLVSPSVTVKAGTLTAKTPTISGTASVGKKLTAKPGTWTSGTRLAYQWYASSKALKGATKSTLTLTKSHKGKTISVKVTGTKSGYTTVAKASAKTRAVR</sequence>
<accession>A0A7W7BNX8</accession>
<feature type="chain" id="PRO_5038798564" description="Alpha-amylase" evidence="1">
    <location>
        <begin position="27"/>
        <end position="407"/>
    </location>
</feature>
<evidence type="ECO:0000313" key="2">
    <source>
        <dbReference type="EMBL" id="MBB4666115.1"/>
    </source>
</evidence>
<reference evidence="2 3" key="1">
    <citation type="submission" date="2020-08" db="EMBL/GenBank/DDBJ databases">
        <title>Sequencing the genomes of 1000 actinobacteria strains.</title>
        <authorList>
            <person name="Klenk H.-P."/>
        </authorList>
    </citation>
    <scope>NUCLEOTIDE SEQUENCE [LARGE SCALE GENOMIC DNA]</scope>
    <source>
        <strain evidence="2 3">DSM 24947</strain>
    </source>
</reference>
<dbReference type="Gene3D" id="2.60.40.2700">
    <property type="match status" value="3"/>
</dbReference>
<dbReference type="Proteomes" id="UP000573729">
    <property type="component" value="Unassembled WGS sequence"/>
</dbReference>
<evidence type="ECO:0008006" key="4">
    <source>
        <dbReference type="Google" id="ProtNLM"/>
    </source>
</evidence>
<feature type="signal peptide" evidence="1">
    <location>
        <begin position="1"/>
        <end position="26"/>
    </location>
</feature>
<dbReference type="RefSeq" id="WP_184215446.1">
    <property type="nucleotide sequence ID" value="NZ_JACHMD010000001.1"/>
</dbReference>